<keyword evidence="4" id="KW-1185">Reference proteome</keyword>
<evidence type="ECO:0000259" key="2">
    <source>
        <dbReference type="Pfam" id="PF13581"/>
    </source>
</evidence>
<dbReference type="GO" id="GO:0005524">
    <property type="term" value="F:ATP binding"/>
    <property type="evidence" value="ECO:0007669"/>
    <property type="project" value="UniProtKB-KW"/>
</dbReference>
<evidence type="ECO:0000313" key="4">
    <source>
        <dbReference type="Proteomes" id="UP000503336"/>
    </source>
</evidence>
<keyword evidence="1" id="KW-0723">Serine/threonine-protein kinase</keyword>
<accession>A0A7L5BTC5</accession>
<evidence type="ECO:0000313" key="3">
    <source>
        <dbReference type="EMBL" id="QIE54835.1"/>
    </source>
</evidence>
<protein>
    <submittedName>
        <fullName evidence="3">ATP-binding protein</fullName>
    </submittedName>
</protein>
<name>A0A7L5BTC5_9RHOB</name>
<dbReference type="PANTHER" id="PTHR35526">
    <property type="entry name" value="ANTI-SIGMA-F FACTOR RSBW-RELATED"/>
    <property type="match status" value="1"/>
</dbReference>
<keyword evidence="3" id="KW-0547">Nucleotide-binding</keyword>
<gene>
    <name evidence="3" type="ORF">G5B40_04870</name>
</gene>
<keyword evidence="1" id="KW-0418">Kinase</keyword>
<dbReference type="RefSeq" id="WP_165095758.1">
    <property type="nucleotide sequence ID" value="NZ_CP049056.1"/>
</dbReference>
<dbReference type="SUPFAM" id="SSF55874">
    <property type="entry name" value="ATPase domain of HSP90 chaperone/DNA topoisomerase II/histidine kinase"/>
    <property type="match status" value="1"/>
</dbReference>
<dbReference type="GO" id="GO:0004674">
    <property type="term" value="F:protein serine/threonine kinase activity"/>
    <property type="evidence" value="ECO:0007669"/>
    <property type="project" value="UniProtKB-KW"/>
</dbReference>
<dbReference type="KEGG" id="hdh:G5B40_04870"/>
<dbReference type="Gene3D" id="3.30.565.10">
    <property type="entry name" value="Histidine kinase-like ATPase, C-terminal domain"/>
    <property type="match status" value="1"/>
</dbReference>
<dbReference type="Proteomes" id="UP000503336">
    <property type="component" value="Chromosome"/>
</dbReference>
<sequence length="140" mass="15410">MARLSRRIGETLTEVAEAAAAAEAFCSADGADQSQSLRIGLALDELAANALVHGAMREEAPDITVEVWTDERDLTLRISARGPRFDPRAPRDVSRPQEYALGGRGLTMVLAFADELTYQRESGRNVTTFSVRKHREHDVD</sequence>
<dbReference type="InterPro" id="IPR003594">
    <property type="entry name" value="HATPase_dom"/>
</dbReference>
<dbReference type="InterPro" id="IPR050267">
    <property type="entry name" value="Anti-sigma-factor_SerPK"/>
</dbReference>
<dbReference type="Pfam" id="PF13581">
    <property type="entry name" value="HATPase_c_2"/>
    <property type="match status" value="1"/>
</dbReference>
<dbReference type="EMBL" id="CP049056">
    <property type="protein sequence ID" value="QIE54835.1"/>
    <property type="molecule type" value="Genomic_DNA"/>
</dbReference>
<feature type="domain" description="Histidine kinase/HSP90-like ATPase" evidence="2">
    <location>
        <begin position="11"/>
        <end position="130"/>
    </location>
</feature>
<dbReference type="InterPro" id="IPR036890">
    <property type="entry name" value="HATPase_C_sf"/>
</dbReference>
<dbReference type="AlphaFoldDB" id="A0A7L5BTC5"/>
<evidence type="ECO:0000256" key="1">
    <source>
        <dbReference type="ARBA" id="ARBA00022527"/>
    </source>
</evidence>
<proteinExistence type="predicted"/>
<reference evidence="3 4" key="1">
    <citation type="submission" date="2020-02" db="EMBL/GenBank/DDBJ databases">
        <title>complete genome sequence of Rhodobacteraceae bacterium.</title>
        <authorList>
            <person name="Park J."/>
            <person name="Kim Y.-S."/>
            <person name="Kim K.-H."/>
        </authorList>
    </citation>
    <scope>NUCLEOTIDE SEQUENCE [LARGE SCALE GENOMIC DNA]</scope>
    <source>
        <strain evidence="3 4">RR4-56</strain>
    </source>
</reference>
<dbReference type="CDD" id="cd16936">
    <property type="entry name" value="HATPase_RsbW-like"/>
    <property type="match status" value="1"/>
</dbReference>
<keyword evidence="1" id="KW-0808">Transferase</keyword>
<organism evidence="3 4">
    <name type="scientific">Pikeienuella piscinae</name>
    <dbReference type="NCBI Taxonomy" id="2748098"/>
    <lineage>
        <taxon>Bacteria</taxon>
        <taxon>Pseudomonadati</taxon>
        <taxon>Pseudomonadota</taxon>
        <taxon>Alphaproteobacteria</taxon>
        <taxon>Rhodobacterales</taxon>
        <taxon>Paracoccaceae</taxon>
        <taxon>Pikeienuella</taxon>
    </lineage>
</organism>
<keyword evidence="3" id="KW-0067">ATP-binding</keyword>